<evidence type="ECO:0000313" key="2">
    <source>
        <dbReference type="WBParaSite" id="PTRK_0001711300.1"/>
    </source>
</evidence>
<reference evidence="2" key="1">
    <citation type="submission" date="2017-02" db="UniProtKB">
        <authorList>
            <consortium name="WormBaseParasite"/>
        </authorList>
    </citation>
    <scope>IDENTIFICATION</scope>
</reference>
<name>A0A0N5A5U7_PARTI</name>
<keyword evidence="1" id="KW-1185">Reference proteome</keyword>
<evidence type="ECO:0000313" key="1">
    <source>
        <dbReference type="Proteomes" id="UP000038045"/>
    </source>
</evidence>
<accession>A0A0N5A5U7</accession>
<dbReference type="Proteomes" id="UP000038045">
    <property type="component" value="Unplaced"/>
</dbReference>
<proteinExistence type="predicted"/>
<dbReference type="WBParaSite" id="PTRK_0001711300.1">
    <property type="protein sequence ID" value="PTRK_0001711300.1"/>
    <property type="gene ID" value="PTRK_0001711300"/>
</dbReference>
<protein>
    <submittedName>
        <fullName evidence="2">Big_5 domain-containing protein</fullName>
    </submittedName>
</protein>
<sequence>MHFQVGAAITCNAGAHADVGDTRPRLAIEFDADQVHPGERYAMTLELYVGRGPTQLARQLLPMQHPAADAERAAQQTLGHGKVGTRQRFAHLRAADPQALELHGLRRFHGEAVAQAGLLQEREVTHPVAAEPEVVTDLQVLHAQAVDQDGVDEFGGAELAQALVERQAQHPVDAFGGQQGDLVVQAGQARGRGVRCKVLTRLWLENHHAAGPDARGEGCEGLEPAA</sequence>
<organism evidence="1 2">
    <name type="scientific">Parastrongyloides trichosuri</name>
    <name type="common">Possum-specific nematode worm</name>
    <dbReference type="NCBI Taxonomy" id="131310"/>
    <lineage>
        <taxon>Eukaryota</taxon>
        <taxon>Metazoa</taxon>
        <taxon>Ecdysozoa</taxon>
        <taxon>Nematoda</taxon>
        <taxon>Chromadorea</taxon>
        <taxon>Rhabditida</taxon>
        <taxon>Tylenchina</taxon>
        <taxon>Panagrolaimomorpha</taxon>
        <taxon>Strongyloidoidea</taxon>
        <taxon>Strongyloididae</taxon>
        <taxon>Parastrongyloides</taxon>
    </lineage>
</organism>
<dbReference type="AlphaFoldDB" id="A0A0N5A5U7"/>